<dbReference type="EMBL" id="JAQLWO010000001">
    <property type="protein sequence ID" value="MDB7904441.1"/>
    <property type="molecule type" value="Genomic_DNA"/>
</dbReference>
<evidence type="ECO:0000256" key="4">
    <source>
        <dbReference type="ARBA" id="ARBA00023125"/>
    </source>
</evidence>
<keyword evidence="5" id="KW-0233">DNA recombination</keyword>
<dbReference type="InterPro" id="IPR011010">
    <property type="entry name" value="DNA_brk_join_enz"/>
</dbReference>
<dbReference type="InterPro" id="IPR013762">
    <property type="entry name" value="Integrase-like_cat_sf"/>
</dbReference>
<dbReference type="InterPro" id="IPR044068">
    <property type="entry name" value="CB"/>
</dbReference>
<dbReference type="Pfam" id="PF00589">
    <property type="entry name" value="Phage_integrase"/>
    <property type="match status" value="1"/>
</dbReference>
<feature type="region of interest" description="Disordered" evidence="7">
    <location>
        <begin position="1"/>
        <end position="22"/>
    </location>
</feature>
<evidence type="ECO:0000313" key="10">
    <source>
        <dbReference type="EMBL" id="MDB7904441.1"/>
    </source>
</evidence>
<dbReference type="InterPro" id="IPR050090">
    <property type="entry name" value="Tyrosine_recombinase_XerCD"/>
</dbReference>
<dbReference type="GO" id="GO:0003677">
    <property type="term" value="F:DNA binding"/>
    <property type="evidence" value="ECO:0007669"/>
    <property type="project" value="UniProtKB-UniRule"/>
</dbReference>
<protein>
    <submittedName>
        <fullName evidence="10">Site-specific integrase</fullName>
    </submittedName>
</protein>
<keyword evidence="3" id="KW-0229">DNA integration</keyword>
<feature type="domain" description="Core-binding (CB)" evidence="9">
    <location>
        <begin position="74"/>
        <end position="161"/>
    </location>
</feature>
<evidence type="ECO:0000256" key="5">
    <source>
        <dbReference type="ARBA" id="ARBA00023172"/>
    </source>
</evidence>
<dbReference type="GO" id="GO:0006310">
    <property type="term" value="P:DNA recombination"/>
    <property type="evidence" value="ECO:0007669"/>
    <property type="project" value="UniProtKB-KW"/>
</dbReference>
<dbReference type="AlphaFoldDB" id="A0AAW6BZS3"/>
<evidence type="ECO:0000313" key="11">
    <source>
        <dbReference type="Proteomes" id="UP001211006"/>
    </source>
</evidence>
<dbReference type="InterPro" id="IPR002104">
    <property type="entry name" value="Integrase_catalytic"/>
</dbReference>
<dbReference type="CDD" id="cd01189">
    <property type="entry name" value="INT_ICEBs1_C_like"/>
    <property type="match status" value="1"/>
</dbReference>
<sequence length="393" mass="43855">MPRKSNTRAAQGAGTIRQRKDGRWEARYTVGRDPGTGKQVQRSVYGATQQEVRKKLAQLTAALDAGTYKEPCKMTVGQWLDIWSADYLGGVKPFTVRSYSDQIRNHIKPALGSVKLEALNAHTIQAFYNSLGAEREGKPGLSPKTVKNVHGVLHKALQQAVALGYLRFNPSDACTLPRVVRKPIKPLDEEQSKAFLKAIQGHRFENLFTVTLFTGMREGEVLGLMWSCVDFEKGTILIDKQLQQEKKRGGQYVFAPLKNDKARTITPAPWVMDLLKHHRAQQAELRLRAGPMWEDSGLVFTNELGHHLARCTLVNAFKAVVTSIGRPDARFHDLRHSYAVAAIRSGDDIKTVQGNLGHATAAFTLDVYGHVTDQMKRESAARMESYIKDVLNL</sequence>
<dbReference type="Gene3D" id="1.10.443.10">
    <property type="entry name" value="Intergrase catalytic core"/>
    <property type="match status" value="1"/>
</dbReference>
<dbReference type="InterPro" id="IPR004107">
    <property type="entry name" value="Integrase_SAM-like_N"/>
</dbReference>
<evidence type="ECO:0000259" key="8">
    <source>
        <dbReference type="PROSITE" id="PS51898"/>
    </source>
</evidence>
<dbReference type="GO" id="GO:0015074">
    <property type="term" value="P:DNA integration"/>
    <property type="evidence" value="ECO:0007669"/>
    <property type="project" value="UniProtKB-KW"/>
</dbReference>
<comment type="caution">
    <text evidence="10">The sequence shown here is derived from an EMBL/GenBank/DDBJ whole genome shotgun (WGS) entry which is preliminary data.</text>
</comment>
<dbReference type="Proteomes" id="UP001211006">
    <property type="component" value="Unassembled WGS sequence"/>
</dbReference>
<evidence type="ECO:0000256" key="3">
    <source>
        <dbReference type="ARBA" id="ARBA00022908"/>
    </source>
</evidence>
<evidence type="ECO:0000256" key="2">
    <source>
        <dbReference type="ARBA" id="ARBA00008857"/>
    </source>
</evidence>
<feature type="domain" description="Tyr recombinase" evidence="8">
    <location>
        <begin position="182"/>
        <end position="381"/>
    </location>
</feature>
<dbReference type="SUPFAM" id="SSF56349">
    <property type="entry name" value="DNA breaking-rejoining enzymes"/>
    <property type="match status" value="1"/>
</dbReference>
<reference evidence="10" key="1">
    <citation type="submission" date="2023-01" db="EMBL/GenBank/DDBJ databases">
        <title>Human gut microbiome strain richness.</title>
        <authorList>
            <person name="Chen-Liaw A."/>
        </authorList>
    </citation>
    <scope>NUCLEOTIDE SEQUENCE</scope>
    <source>
        <strain evidence="10">2225st1_A6_2225SCRN_200828</strain>
    </source>
</reference>
<dbReference type="InterPro" id="IPR010998">
    <property type="entry name" value="Integrase_recombinase_N"/>
</dbReference>
<dbReference type="Pfam" id="PF14659">
    <property type="entry name" value="Phage_int_SAM_3"/>
    <property type="match status" value="1"/>
</dbReference>
<accession>A0AAW6BZS3</accession>
<dbReference type="PANTHER" id="PTHR30349">
    <property type="entry name" value="PHAGE INTEGRASE-RELATED"/>
    <property type="match status" value="1"/>
</dbReference>
<dbReference type="RefSeq" id="WP_024723081.1">
    <property type="nucleotide sequence ID" value="NZ_BAABXT010000001.1"/>
</dbReference>
<evidence type="ECO:0000256" key="1">
    <source>
        <dbReference type="ARBA" id="ARBA00003283"/>
    </source>
</evidence>
<evidence type="ECO:0000256" key="6">
    <source>
        <dbReference type="PROSITE-ProRule" id="PRU01248"/>
    </source>
</evidence>
<evidence type="ECO:0000259" key="9">
    <source>
        <dbReference type="PROSITE" id="PS51900"/>
    </source>
</evidence>
<dbReference type="PROSITE" id="PS51898">
    <property type="entry name" value="TYR_RECOMBINASE"/>
    <property type="match status" value="1"/>
</dbReference>
<name>A0AAW6BZS3_FLAPL</name>
<dbReference type="Gene3D" id="1.10.150.130">
    <property type="match status" value="1"/>
</dbReference>
<keyword evidence="4 6" id="KW-0238">DNA-binding</keyword>
<comment type="function">
    <text evidence="1">Site-specific tyrosine recombinase, which acts by catalyzing the cutting and rejoining of the recombining DNA molecules.</text>
</comment>
<dbReference type="PROSITE" id="PS51900">
    <property type="entry name" value="CB"/>
    <property type="match status" value="1"/>
</dbReference>
<proteinExistence type="inferred from homology"/>
<gene>
    <name evidence="10" type="ORF">PND83_00430</name>
</gene>
<dbReference type="PANTHER" id="PTHR30349:SF91">
    <property type="entry name" value="INTA PROTEIN"/>
    <property type="match status" value="1"/>
</dbReference>
<evidence type="ECO:0000256" key="7">
    <source>
        <dbReference type="SAM" id="MobiDB-lite"/>
    </source>
</evidence>
<organism evidence="10 11">
    <name type="scientific">Flavonifractor plautii</name>
    <name type="common">Fusobacterium plautii</name>
    <dbReference type="NCBI Taxonomy" id="292800"/>
    <lineage>
        <taxon>Bacteria</taxon>
        <taxon>Bacillati</taxon>
        <taxon>Bacillota</taxon>
        <taxon>Clostridia</taxon>
        <taxon>Eubacteriales</taxon>
        <taxon>Oscillospiraceae</taxon>
        <taxon>Flavonifractor</taxon>
    </lineage>
</organism>
<comment type="similarity">
    <text evidence="2">Belongs to the 'phage' integrase family.</text>
</comment>